<keyword evidence="4 5" id="KW-0732">Signal</keyword>
<dbReference type="Pfam" id="PF02950">
    <property type="entry name" value="Conotoxin"/>
    <property type="match status" value="1"/>
</dbReference>
<dbReference type="AlphaFoldDB" id="W4VS47"/>
<dbReference type="GO" id="GO:0008200">
    <property type="term" value="F:ion channel inhibitor activity"/>
    <property type="evidence" value="ECO:0007669"/>
    <property type="project" value="InterPro"/>
</dbReference>
<organism evidence="6">
    <name type="scientific">Conus victoriae</name>
    <name type="common">Queen Victoria cone</name>
    <dbReference type="NCBI Taxonomy" id="319920"/>
    <lineage>
        <taxon>Eukaryota</taxon>
        <taxon>Metazoa</taxon>
        <taxon>Spiralia</taxon>
        <taxon>Lophotrochozoa</taxon>
        <taxon>Mollusca</taxon>
        <taxon>Gastropoda</taxon>
        <taxon>Caenogastropoda</taxon>
        <taxon>Neogastropoda</taxon>
        <taxon>Conoidea</taxon>
        <taxon>Conidae</taxon>
        <taxon>Conus</taxon>
        <taxon>Cylinder</taxon>
    </lineage>
</organism>
<evidence type="ECO:0000256" key="3">
    <source>
        <dbReference type="ARBA" id="ARBA00022656"/>
    </source>
</evidence>
<keyword evidence="2" id="KW-0964">Secreted</keyword>
<evidence type="ECO:0000256" key="4">
    <source>
        <dbReference type="ARBA" id="ARBA00022729"/>
    </source>
</evidence>
<dbReference type="EMBL" id="GAIH01000052">
    <property type="protein sequence ID" value="JAB84665.1"/>
    <property type="molecule type" value="mRNA"/>
</dbReference>
<feature type="signal peptide" evidence="5">
    <location>
        <begin position="1"/>
        <end position="22"/>
    </location>
</feature>
<evidence type="ECO:0000256" key="5">
    <source>
        <dbReference type="SAM" id="SignalP"/>
    </source>
</evidence>
<comment type="subcellular location">
    <subcellularLocation>
        <location evidence="1">Secreted</location>
    </subcellularLocation>
</comment>
<sequence length="76" mass="8666">MKLTCMMIVAVLFLTAWTFVTAVPHSSNALENFYLKAHHEMNNPEDSQLNKRCYDSWTACDSPKLCCSGWCLFVCV</sequence>
<accession>W4VS47</accession>
<dbReference type="GO" id="GO:0005576">
    <property type="term" value="C:extracellular region"/>
    <property type="evidence" value="ECO:0007669"/>
    <property type="project" value="UniProtKB-SubCell"/>
</dbReference>
<dbReference type="InterPro" id="IPR004214">
    <property type="entry name" value="Conotoxin"/>
</dbReference>
<dbReference type="GO" id="GO:0090729">
    <property type="term" value="F:toxin activity"/>
    <property type="evidence" value="ECO:0007669"/>
    <property type="project" value="UniProtKB-KW"/>
</dbReference>
<proteinExistence type="evidence at transcript level"/>
<evidence type="ECO:0000256" key="1">
    <source>
        <dbReference type="ARBA" id="ARBA00004613"/>
    </source>
</evidence>
<evidence type="ECO:0000256" key="2">
    <source>
        <dbReference type="ARBA" id="ARBA00022525"/>
    </source>
</evidence>
<protein>
    <submittedName>
        <fullName evidence="6">O1_Vc6.35 prepropeptide</fullName>
    </submittedName>
</protein>
<evidence type="ECO:0000313" key="6">
    <source>
        <dbReference type="EMBL" id="JAB84665.1"/>
    </source>
</evidence>
<reference evidence="6" key="2">
    <citation type="submission" date="2015-04" db="EMBL/GenBank/DDBJ databases">
        <authorList>
            <person name="Robinson S.D."/>
            <person name="Li Q."/>
            <person name="Bandyopadhyay P.K."/>
            <person name="Gajewiak J."/>
            <person name="Yandell M."/>
            <person name="Papenfuss A.T."/>
            <person name="Purcell A.W."/>
            <person name="Olivera B.M."/>
            <person name="Norton R.S."/>
            <person name="Safavi-Hemami H."/>
        </authorList>
    </citation>
    <scope>NUCLEOTIDE SEQUENCE</scope>
    <source>
        <tissue evidence="6">Venom gland</tissue>
    </source>
</reference>
<keyword evidence="3" id="KW-0800">Toxin</keyword>
<feature type="chain" id="PRO_5004850517" evidence="5">
    <location>
        <begin position="23"/>
        <end position="76"/>
    </location>
</feature>
<name>W4VS47_CONVC</name>
<reference evidence="6" key="1">
    <citation type="journal article" date="2014" name="PLoS ONE">
        <title>Diversity of conotoxin gene superfamilies in the venomous snail, Conus victoriae.</title>
        <authorList>
            <person name="Robinson S.D."/>
            <person name="Safavi-Hemami H."/>
            <person name="McIntosh L.D."/>
            <person name="Purcell A.W."/>
            <person name="Norton R.S."/>
            <person name="Papenfuss A.T."/>
        </authorList>
    </citation>
    <scope>NUCLEOTIDE SEQUENCE</scope>
    <source>
        <tissue evidence="6">Venom gland</tissue>
    </source>
</reference>